<proteinExistence type="predicted"/>
<evidence type="ECO:0000313" key="1">
    <source>
        <dbReference type="EMBL" id="SFM46639.1"/>
    </source>
</evidence>
<accession>A0A1I4R2Z7</accession>
<dbReference type="RefSeq" id="WP_091935055.1">
    <property type="nucleotide sequence ID" value="NZ_FOUJ01000002.1"/>
</dbReference>
<dbReference type="AlphaFoldDB" id="A0A1I4R2Z7"/>
<name>A0A1I4R2Z7_9EURY</name>
<dbReference type="OrthoDB" id="145370at2157"/>
<dbReference type="Proteomes" id="UP000198535">
    <property type="component" value="Unassembled WGS sequence"/>
</dbReference>
<dbReference type="STRING" id="487685.SAMN04488696_1334"/>
<dbReference type="EMBL" id="FOUJ01000002">
    <property type="protein sequence ID" value="SFM46639.1"/>
    <property type="molecule type" value="Genomic_DNA"/>
</dbReference>
<protein>
    <submittedName>
        <fullName evidence="1">Uncharacterized protein</fullName>
    </submittedName>
</protein>
<sequence>MGRVFNEMDNQIFNKLAPELSGNTMSNAGHNYPFILRPISHKIAEDGEDFRNRMEKLDTEEMEYLFQMAMEGKEDVRSLEEDDVDTFLELVEEKLSAEKLKELKAKLGMA</sequence>
<evidence type="ECO:0000313" key="2">
    <source>
        <dbReference type="Proteomes" id="UP000198535"/>
    </source>
</evidence>
<reference evidence="2" key="1">
    <citation type="submission" date="2016-10" db="EMBL/GenBank/DDBJ databases">
        <authorList>
            <person name="Varghese N."/>
            <person name="Submissions S."/>
        </authorList>
    </citation>
    <scope>NUCLEOTIDE SEQUENCE [LARGE SCALE GENOMIC DNA]</scope>
    <source>
        <strain evidence="2">Mob M</strain>
    </source>
</reference>
<keyword evidence="2" id="KW-1185">Reference proteome</keyword>
<organism evidence="1 2">
    <name type="scientific">Methanolobus profundi</name>
    <dbReference type="NCBI Taxonomy" id="487685"/>
    <lineage>
        <taxon>Archaea</taxon>
        <taxon>Methanobacteriati</taxon>
        <taxon>Methanobacteriota</taxon>
        <taxon>Stenosarchaea group</taxon>
        <taxon>Methanomicrobia</taxon>
        <taxon>Methanosarcinales</taxon>
        <taxon>Methanosarcinaceae</taxon>
        <taxon>Methanolobus</taxon>
    </lineage>
</organism>
<gene>
    <name evidence="1" type="ORF">SAMN04488696_1334</name>
</gene>